<dbReference type="RefSeq" id="WP_270453336.1">
    <property type="nucleotide sequence ID" value="NZ_JADPIE010000002.1"/>
</dbReference>
<protein>
    <submittedName>
        <fullName evidence="1">Uncharacterized protein</fullName>
    </submittedName>
</protein>
<accession>A0A931AU01</accession>
<organism evidence="1 2">
    <name type="scientific">Halonatronomonas betaini</name>
    <dbReference type="NCBI Taxonomy" id="2778430"/>
    <lineage>
        <taxon>Bacteria</taxon>
        <taxon>Bacillati</taxon>
        <taxon>Bacillota</taxon>
        <taxon>Clostridia</taxon>
        <taxon>Halanaerobiales</taxon>
        <taxon>Halarsenatibacteraceae</taxon>
        <taxon>Halonatronomonas</taxon>
    </lineage>
</organism>
<gene>
    <name evidence="1" type="ORF">I0Q91_05100</name>
</gene>
<dbReference type="InterPro" id="IPR036178">
    <property type="entry name" value="Formintransfe-cycloase-like_sf"/>
</dbReference>
<comment type="caution">
    <text evidence="1">The sequence shown here is derived from an EMBL/GenBank/DDBJ whole genome shotgun (WGS) entry which is preliminary data.</text>
</comment>
<name>A0A931AU01_9FIRM</name>
<dbReference type="Proteomes" id="UP000621436">
    <property type="component" value="Unassembled WGS sequence"/>
</dbReference>
<dbReference type="AlphaFoldDB" id="A0A931AU01"/>
<evidence type="ECO:0000313" key="2">
    <source>
        <dbReference type="Proteomes" id="UP000621436"/>
    </source>
</evidence>
<dbReference type="GO" id="GO:0003824">
    <property type="term" value="F:catalytic activity"/>
    <property type="evidence" value="ECO:0007669"/>
    <property type="project" value="InterPro"/>
</dbReference>
<dbReference type="Gene3D" id="1.20.120.680">
    <property type="entry name" value="Formiminotetrahydrofolate cyclodeaminase monomer, up-and-down helical bundle"/>
    <property type="match status" value="1"/>
</dbReference>
<dbReference type="EMBL" id="JADPIE010000002">
    <property type="protein sequence ID" value="MBF8436445.1"/>
    <property type="molecule type" value="Genomic_DNA"/>
</dbReference>
<keyword evidence="2" id="KW-1185">Reference proteome</keyword>
<evidence type="ECO:0000313" key="1">
    <source>
        <dbReference type="EMBL" id="MBF8436445.1"/>
    </source>
</evidence>
<reference evidence="1" key="1">
    <citation type="submission" date="2020-11" db="EMBL/GenBank/DDBJ databases">
        <title>Halonatronomonas betainensis gen. nov., sp. nov. a novel haloalkaliphilic representative of the family Halanaerobiacae capable of betaine degradation.</title>
        <authorList>
            <person name="Boltyanskaya Y."/>
            <person name="Kevbrin V."/>
            <person name="Detkova E."/>
            <person name="Grouzdev D.S."/>
            <person name="Koziaeva V."/>
            <person name="Zhilina T."/>
        </authorList>
    </citation>
    <scope>NUCLEOTIDE SEQUENCE</scope>
    <source>
        <strain evidence="1">Z-7014</strain>
    </source>
</reference>
<proteinExistence type="predicted"/>
<dbReference type="SUPFAM" id="SSF101262">
    <property type="entry name" value="Methenyltetrahydrofolate cyclohydrolase-like"/>
    <property type="match status" value="1"/>
</dbReference>
<sequence length="170" mass="19134">MTPDFSDLTHQKITDLISSTESPVPAAISTAALNSINGLALAELAIKVALNNKADQDLNKFFKQIPEYKKELYQLAAKDCQSWDQETKTFNKDLLINTPSQLAEKLIVILEKLNQIKDKITGQVTADFQAGYSIIKNSTWIAIDIYKLNLDYFDLPLTDLKDIRDKISKL</sequence>